<keyword evidence="3" id="KW-0812">Transmembrane</keyword>
<keyword evidence="8" id="KW-1185">Reference proteome</keyword>
<dbReference type="EMBL" id="OU892283">
    <property type="protein sequence ID" value="CAG9771410.1"/>
    <property type="molecule type" value="Genomic_DNA"/>
</dbReference>
<evidence type="ECO:0000313" key="8">
    <source>
        <dbReference type="Proteomes" id="UP001152799"/>
    </source>
</evidence>
<evidence type="ECO:0000313" key="7">
    <source>
        <dbReference type="EMBL" id="CAG9771410.1"/>
    </source>
</evidence>
<dbReference type="Pfam" id="PF08395">
    <property type="entry name" value="7tm_7"/>
    <property type="match status" value="1"/>
</dbReference>
<dbReference type="AlphaFoldDB" id="A0A9N9MVC8"/>
<feature type="chain" id="PRO_5040412957" description="Gustatory receptor" evidence="6">
    <location>
        <begin position="28"/>
        <end position="96"/>
    </location>
</feature>
<keyword evidence="2" id="KW-1003">Cell membrane</keyword>
<evidence type="ECO:0000256" key="6">
    <source>
        <dbReference type="SAM" id="SignalP"/>
    </source>
</evidence>
<comment type="subcellular location">
    <subcellularLocation>
        <location evidence="1">Cell membrane</location>
        <topology evidence="1">Multi-pass membrane protein</topology>
    </subcellularLocation>
</comment>
<evidence type="ECO:0000256" key="3">
    <source>
        <dbReference type="ARBA" id="ARBA00022692"/>
    </source>
</evidence>
<evidence type="ECO:0000256" key="4">
    <source>
        <dbReference type="ARBA" id="ARBA00022989"/>
    </source>
</evidence>
<name>A0A9N9MVC8_9CUCU</name>
<keyword evidence="4" id="KW-1133">Transmembrane helix</keyword>
<feature type="signal peptide" evidence="6">
    <location>
        <begin position="1"/>
        <end position="27"/>
    </location>
</feature>
<dbReference type="Proteomes" id="UP001152799">
    <property type="component" value="Chromosome 7"/>
</dbReference>
<accession>A0A9N9MVC8</accession>
<reference evidence="7" key="1">
    <citation type="submission" date="2022-01" db="EMBL/GenBank/DDBJ databases">
        <authorList>
            <person name="King R."/>
        </authorList>
    </citation>
    <scope>NUCLEOTIDE SEQUENCE</scope>
</reference>
<proteinExistence type="predicted"/>
<keyword evidence="6" id="KW-0732">Signal</keyword>
<organism evidence="7 8">
    <name type="scientific">Ceutorhynchus assimilis</name>
    <name type="common">cabbage seed weevil</name>
    <dbReference type="NCBI Taxonomy" id="467358"/>
    <lineage>
        <taxon>Eukaryota</taxon>
        <taxon>Metazoa</taxon>
        <taxon>Ecdysozoa</taxon>
        <taxon>Arthropoda</taxon>
        <taxon>Hexapoda</taxon>
        <taxon>Insecta</taxon>
        <taxon>Pterygota</taxon>
        <taxon>Neoptera</taxon>
        <taxon>Endopterygota</taxon>
        <taxon>Coleoptera</taxon>
        <taxon>Polyphaga</taxon>
        <taxon>Cucujiformia</taxon>
        <taxon>Curculionidae</taxon>
        <taxon>Ceutorhynchinae</taxon>
        <taxon>Ceutorhynchus</taxon>
    </lineage>
</organism>
<dbReference type="GO" id="GO:0005886">
    <property type="term" value="C:plasma membrane"/>
    <property type="evidence" value="ECO:0007669"/>
    <property type="project" value="UniProtKB-SubCell"/>
</dbReference>
<dbReference type="OrthoDB" id="6774919at2759"/>
<evidence type="ECO:0008006" key="9">
    <source>
        <dbReference type="Google" id="ProtNLM"/>
    </source>
</evidence>
<dbReference type="GO" id="GO:0050909">
    <property type="term" value="P:sensory perception of taste"/>
    <property type="evidence" value="ECO:0007669"/>
    <property type="project" value="InterPro"/>
</dbReference>
<evidence type="ECO:0000256" key="1">
    <source>
        <dbReference type="ARBA" id="ARBA00004651"/>
    </source>
</evidence>
<sequence length="96" mass="10699">MNQLPILLLNVGPCALALTCGMVTAEADKLRSTCYELQDKFDYRSHEYQVLDSFGIYIASTGIRFTAADFFEIKRSTILSVIATSATYFIALVQFS</sequence>
<dbReference type="InterPro" id="IPR013604">
    <property type="entry name" value="7TM_chemorcpt"/>
</dbReference>
<evidence type="ECO:0000256" key="5">
    <source>
        <dbReference type="ARBA" id="ARBA00023136"/>
    </source>
</evidence>
<keyword evidence="5" id="KW-0472">Membrane</keyword>
<gene>
    <name evidence="7" type="ORF">CEUTPL_LOCUS11843</name>
</gene>
<evidence type="ECO:0000256" key="2">
    <source>
        <dbReference type="ARBA" id="ARBA00022475"/>
    </source>
</evidence>
<protein>
    <recommendedName>
        <fullName evidence="9">Gustatory receptor</fullName>
    </recommendedName>
</protein>